<name>A0A364NNK2_9GAMM</name>
<accession>A0A364NNK2</accession>
<feature type="domain" description="D-isomer specific 2-hydroxyacid dehydrogenase catalytic" evidence="5">
    <location>
        <begin position="8"/>
        <end position="328"/>
    </location>
</feature>
<evidence type="ECO:0000256" key="3">
    <source>
        <dbReference type="ARBA" id="ARBA00023027"/>
    </source>
</evidence>
<dbReference type="InterPro" id="IPR058205">
    <property type="entry name" value="D-LDH-like"/>
</dbReference>
<comment type="similarity">
    <text evidence="1 4">Belongs to the D-isomer specific 2-hydroxyacid dehydrogenase family.</text>
</comment>
<dbReference type="AlphaFoldDB" id="A0A364NNK2"/>
<sequence length="329" mass="36240">MNVKFFSAQAYDKTFFDKANQHFGFELEYLEAPLNVQTARLAAGAEAVCAFVNDQLDSACLHALHRHGVKWVALRCAGFNQVDLDSAKALGIKVVRVPGYSPEAVAEHTLALILTLNRHTHRAYNRVRESNFQLNGLLGFNLHQKTVGIIGTGQIGLATARILTGFGCQVLGYDPYPSDAFLAIGGTYVRLDELYSRADIISLHCPLSPENHHLINGSAIAEMKRGVMLVNTSRGGLVDTRAAILALKSGQIGYLALDVYEQESEFFFRDLSDEILTDDDLSRLMTFPNVLITGHQGFFTQEALTQIAEITLSNLRELNETDVCGHQVV</sequence>
<dbReference type="InterPro" id="IPR029753">
    <property type="entry name" value="D-isomer_DH_CS"/>
</dbReference>
<gene>
    <name evidence="7" type="ORF">DN062_07755</name>
</gene>
<dbReference type="SUPFAM" id="SSF51735">
    <property type="entry name" value="NAD(P)-binding Rossmann-fold domains"/>
    <property type="match status" value="1"/>
</dbReference>
<evidence type="ECO:0000256" key="2">
    <source>
        <dbReference type="ARBA" id="ARBA00023002"/>
    </source>
</evidence>
<dbReference type="Gene3D" id="3.40.50.720">
    <property type="entry name" value="NAD(P)-binding Rossmann-like Domain"/>
    <property type="match status" value="2"/>
</dbReference>
<keyword evidence="8" id="KW-1185">Reference proteome</keyword>
<dbReference type="GO" id="GO:0008720">
    <property type="term" value="F:D-lactate dehydrogenase (NAD+) activity"/>
    <property type="evidence" value="ECO:0007669"/>
    <property type="project" value="TreeGrafter"/>
</dbReference>
<dbReference type="PROSITE" id="PS00065">
    <property type="entry name" value="D_2_HYDROXYACID_DH_1"/>
    <property type="match status" value="1"/>
</dbReference>
<dbReference type="Pfam" id="PF00389">
    <property type="entry name" value="2-Hacid_dh"/>
    <property type="match status" value="1"/>
</dbReference>
<dbReference type="InterPro" id="IPR006139">
    <property type="entry name" value="D-isomer_2_OHA_DH_cat_dom"/>
</dbReference>
<dbReference type="Pfam" id="PF02826">
    <property type="entry name" value="2-Hacid_dh_C"/>
    <property type="match status" value="1"/>
</dbReference>
<dbReference type="RefSeq" id="WP_112158752.1">
    <property type="nucleotide sequence ID" value="NZ_QKRX01000004.1"/>
</dbReference>
<evidence type="ECO:0000256" key="1">
    <source>
        <dbReference type="ARBA" id="ARBA00005854"/>
    </source>
</evidence>
<dbReference type="PROSITE" id="PS00670">
    <property type="entry name" value="D_2_HYDROXYACID_DH_2"/>
    <property type="match status" value="1"/>
</dbReference>
<evidence type="ECO:0000313" key="7">
    <source>
        <dbReference type="EMBL" id="RAU18653.1"/>
    </source>
</evidence>
<dbReference type="PANTHER" id="PTHR43026:SF1">
    <property type="entry name" value="2-HYDROXYACID DEHYDROGENASE HOMOLOG 1-RELATED"/>
    <property type="match status" value="1"/>
</dbReference>
<keyword evidence="3" id="KW-0520">NAD</keyword>
<dbReference type="Proteomes" id="UP000250744">
    <property type="component" value="Unassembled WGS sequence"/>
</dbReference>
<dbReference type="PROSITE" id="PS00671">
    <property type="entry name" value="D_2_HYDROXYACID_DH_3"/>
    <property type="match status" value="1"/>
</dbReference>
<dbReference type="EMBL" id="QKRX01000004">
    <property type="protein sequence ID" value="RAU18653.1"/>
    <property type="molecule type" value="Genomic_DNA"/>
</dbReference>
<protein>
    <submittedName>
        <fullName evidence="7">2-hydroxyacid dehydrogenase</fullName>
    </submittedName>
</protein>
<keyword evidence="2 4" id="KW-0560">Oxidoreductase</keyword>
<dbReference type="CDD" id="cd12183">
    <property type="entry name" value="LDH_like_2"/>
    <property type="match status" value="1"/>
</dbReference>
<evidence type="ECO:0000256" key="4">
    <source>
        <dbReference type="RuleBase" id="RU003719"/>
    </source>
</evidence>
<dbReference type="PANTHER" id="PTHR43026">
    <property type="entry name" value="2-HYDROXYACID DEHYDROGENASE HOMOLOG 1-RELATED"/>
    <property type="match status" value="1"/>
</dbReference>
<dbReference type="OrthoDB" id="9805416at2"/>
<evidence type="ECO:0000259" key="6">
    <source>
        <dbReference type="Pfam" id="PF02826"/>
    </source>
</evidence>
<comment type="caution">
    <text evidence="7">The sequence shown here is derived from an EMBL/GenBank/DDBJ whole genome shotgun (WGS) entry which is preliminary data.</text>
</comment>
<dbReference type="InterPro" id="IPR029752">
    <property type="entry name" value="D-isomer_DH_CS1"/>
</dbReference>
<evidence type="ECO:0000259" key="5">
    <source>
        <dbReference type="Pfam" id="PF00389"/>
    </source>
</evidence>
<dbReference type="InterPro" id="IPR006140">
    <property type="entry name" value="D-isomer_DH_NAD-bd"/>
</dbReference>
<dbReference type="SUPFAM" id="SSF52283">
    <property type="entry name" value="Formate/glycerate dehydrogenase catalytic domain-like"/>
    <property type="match status" value="1"/>
</dbReference>
<proteinExistence type="inferred from homology"/>
<organism evidence="7 8">
    <name type="scientific">Nitrincola tibetensis</name>
    <dbReference type="NCBI Taxonomy" id="2219697"/>
    <lineage>
        <taxon>Bacteria</taxon>
        <taxon>Pseudomonadati</taxon>
        <taxon>Pseudomonadota</taxon>
        <taxon>Gammaproteobacteria</taxon>
        <taxon>Oceanospirillales</taxon>
        <taxon>Oceanospirillaceae</taxon>
        <taxon>Nitrincola</taxon>
    </lineage>
</organism>
<dbReference type="FunFam" id="3.40.50.720:FF:000052">
    <property type="entry name" value="D-lactate dehydrogenase"/>
    <property type="match status" value="1"/>
</dbReference>
<dbReference type="InterPro" id="IPR036291">
    <property type="entry name" value="NAD(P)-bd_dom_sf"/>
</dbReference>
<feature type="domain" description="D-isomer specific 2-hydroxyacid dehydrogenase NAD-binding" evidence="6">
    <location>
        <begin position="110"/>
        <end position="297"/>
    </location>
</feature>
<evidence type="ECO:0000313" key="8">
    <source>
        <dbReference type="Proteomes" id="UP000250744"/>
    </source>
</evidence>
<reference evidence="7 8" key="1">
    <citation type="submission" date="2018-06" db="EMBL/GenBank/DDBJ databases">
        <title>Nitrincola tibetense sp. nov., isolated from Lake XuguoCo on Tibetan Plateau.</title>
        <authorList>
            <person name="Xing P."/>
        </authorList>
    </citation>
    <scope>NUCLEOTIDE SEQUENCE [LARGE SCALE GENOMIC DNA]</scope>
    <source>
        <strain evidence="8">xg18</strain>
    </source>
</reference>
<dbReference type="GO" id="GO:0051287">
    <property type="term" value="F:NAD binding"/>
    <property type="evidence" value="ECO:0007669"/>
    <property type="project" value="InterPro"/>
</dbReference>